<sequence length="769" mass="89102">MLKIGNFENLLHLTNFMKKILLTVLSITVISSSLFAQEKELNTQKSHINTSKFRQLKQELPTPNKQHTASGAPGYEYTQQQVDYKMDIVLDDANKKLYGEEIITYHNNSKDVLDYLWVQLDQNVREAHSRNELIKGGGPDVLYRPSKFAGKFMGKPFDGGFKIEYIKDLAGNSIDYMINWTMMRINLPKPLASGESYQFKIKWWYNINDYTTSQGRSGYEPFPDGNRLYVIAQFFPRLAVYNNVEGWQNMQFWGRSEFALEFGNYEVNITTPKDHILNGTGVIQNPKDVFTKTQHKRYLNAKNEYNNPVFIVTPEEALASEKGFSKETKTWTLKAENVRDFAFASSRKFIWDAMAVQLNGKNTMAYSLYPNEGNPLWEEHSTRVVANTLKVYSEQTFDYPYPQATSVNAKQQGMEYPMICWNYGRPRNGKVSERVRKGMIGVITHEVGHNFFPMIVNSDERQWTWMDEGLNSFVEILAEYKYNPELFPMTKYPKNIVPYMKGDQSNISPIMSQGDNVHQFGSNAYAKPAAGLFILRQTIMGPELFDFAFKTYAKRWKFKHPTPADFFRTMEDASAMDLDWFWRGWFYTTGNNDIGIKDVKKYYVTDKPTEKAKAMAKRYGITASQLPPSLYLVSENSKNLSKKVKDNKPEDYKVLSNYIDANFTSEEKQQLKAPKYFYELTFEKPGDLVMPIIVEFEFEDGTKDRKQYPAQIWRLNDNEVTKVYPSNKAIKNITVDPDKQTADVDTSNNSWPKNKENNFDSFKKNQIKG</sequence>
<feature type="compositionally biased region" description="Basic and acidic residues" evidence="1">
    <location>
        <begin position="753"/>
        <end position="763"/>
    </location>
</feature>
<dbReference type="PANTHER" id="PTHR11533">
    <property type="entry name" value="PROTEASE M1 ZINC METALLOPROTEASE"/>
    <property type="match status" value="1"/>
</dbReference>
<dbReference type="CDD" id="cd09604">
    <property type="entry name" value="M1_APN_like"/>
    <property type="match status" value="1"/>
</dbReference>
<evidence type="ECO:0000259" key="2">
    <source>
        <dbReference type="Pfam" id="PF01433"/>
    </source>
</evidence>
<protein>
    <recommendedName>
        <fullName evidence="2">Peptidase M1 membrane alanine aminopeptidase domain-containing protein</fullName>
    </recommendedName>
</protein>
<dbReference type="InterPro" id="IPR027268">
    <property type="entry name" value="Peptidase_M4/M1_CTD_sf"/>
</dbReference>
<dbReference type="PANTHER" id="PTHR11533:SF174">
    <property type="entry name" value="PUROMYCIN-SENSITIVE AMINOPEPTIDASE-RELATED"/>
    <property type="match status" value="1"/>
</dbReference>
<dbReference type="GO" id="GO:0043171">
    <property type="term" value="P:peptide catabolic process"/>
    <property type="evidence" value="ECO:0007669"/>
    <property type="project" value="TreeGrafter"/>
</dbReference>
<evidence type="ECO:0000313" key="3">
    <source>
        <dbReference type="EMBL" id="SDX31088.1"/>
    </source>
</evidence>
<dbReference type="GO" id="GO:0016020">
    <property type="term" value="C:membrane"/>
    <property type="evidence" value="ECO:0007669"/>
    <property type="project" value="TreeGrafter"/>
</dbReference>
<keyword evidence="4" id="KW-1185">Reference proteome</keyword>
<dbReference type="Gene3D" id="1.10.390.10">
    <property type="entry name" value="Neutral Protease Domain 2"/>
    <property type="match status" value="1"/>
</dbReference>
<dbReference type="GO" id="GO:0005737">
    <property type="term" value="C:cytoplasm"/>
    <property type="evidence" value="ECO:0007669"/>
    <property type="project" value="TreeGrafter"/>
</dbReference>
<dbReference type="InterPro" id="IPR050344">
    <property type="entry name" value="Peptidase_M1_aminopeptidases"/>
</dbReference>
<dbReference type="GO" id="GO:0005615">
    <property type="term" value="C:extracellular space"/>
    <property type="evidence" value="ECO:0007669"/>
    <property type="project" value="TreeGrafter"/>
</dbReference>
<name>A0A1H3ANX1_9FLAO</name>
<dbReference type="GO" id="GO:0070006">
    <property type="term" value="F:metalloaminopeptidase activity"/>
    <property type="evidence" value="ECO:0007669"/>
    <property type="project" value="TreeGrafter"/>
</dbReference>
<dbReference type="InterPro" id="IPR014782">
    <property type="entry name" value="Peptidase_M1_dom"/>
</dbReference>
<feature type="domain" description="Peptidase M1 membrane alanine aminopeptidase" evidence="2">
    <location>
        <begin position="430"/>
        <end position="585"/>
    </location>
</feature>
<dbReference type="STRING" id="762486.SAMN05444411_104179"/>
<dbReference type="AlphaFoldDB" id="A0A1H3ANX1"/>
<evidence type="ECO:0000256" key="1">
    <source>
        <dbReference type="SAM" id="MobiDB-lite"/>
    </source>
</evidence>
<proteinExistence type="predicted"/>
<accession>A0A1H3ANX1</accession>
<dbReference type="EMBL" id="FNNJ01000004">
    <property type="protein sequence ID" value="SDX31088.1"/>
    <property type="molecule type" value="Genomic_DNA"/>
</dbReference>
<dbReference type="Pfam" id="PF01433">
    <property type="entry name" value="Peptidase_M1"/>
    <property type="match status" value="1"/>
</dbReference>
<feature type="compositionally biased region" description="Polar residues" evidence="1">
    <location>
        <begin position="743"/>
        <end position="752"/>
    </location>
</feature>
<evidence type="ECO:0000313" key="4">
    <source>
        <dbReference type="Proteomes" id="UP000199595"/>
    </source>
</evidence>
<gene>
    <name evidence="3" type="ORF">SAMN05444411_104179</name>
</gene>
<dbReference type="GO" id="GO:0042277">
    <property type="term" value="F:peptide binding"/>
    <property type="evidence" value="ECO:0007669"/>
    <property type="project" value="TreeGrafter"/>
</dbReference>
<feature type="region of interest" description="Disordered" evidence="1">
    <location>
        <begin position="735"/>
        <end position="769"/>
    </location>
</feature>
<organism evidence="3 4">
    <name type="scientific">Lutibacter oricola</name>
    <dbReference type="NCBI Taxonomy" id="762486"/>
    <lineage>
        <taxon>Bacteria</taxon>
        <taxon>Pseudomonadati</taxon>
        <taxon>Bacteroidota</taxon>
        <taxon>Flavobacteriia</taxon>
        <taxon>Flavobacteriales</taxon>
        <taxon>Flavobacteriaceae</taxon>
        <taxon>Lutibacter</taxon>
    </lineage>
</organism>
<dbReference type="Proteomes" id="UP000199595">
    <property type="component" value="Unassembled WGS sequence"/>
</dbReference>
<dbReference type="GO" id="GO:0008270">
    <property type="term" value="F:zinc ion binding"/>
    <property type="evidence" value="ECO:0007669"/>
    <property type="project" value="InterPro"/>
</dbReference>
<dbReference type="SUPFAM" id="SSF55486">
    <property type="entry name" value="Metalloproteases ('zincins'), catalytic domain"/>
    <property type="match status" value="1"/>
</dbReference>
<reference evidence="3 4" key="1">
    <citation type="submission" date="2016-10" db="EMBL/GenBank/DDBJ databases">
        <authorList>
            <person name="de Groot N.N."/>
        </authorList>
    </citation>
    <scope>NUCLEOTIDE SEQUENCE [LARGE SCALE GENOMIC DNA]</scope>
    <source>
        <strain evidence="3 4">DSM 24956</strain>
    </source>
</reference>